<dbReference type="Pfam" id="PF07679">
    <property type="entry name" value="I-set"/>
    <property type="match status" value="1"/>
</dbReference>
<keyword evidence="6 11" id="KW-1133">Transmembrane helix</keyword>
<evidence type="ECO:0000256" key="5">
    <source>
        <dbReference type="ARBA" id="ARBA00022889"/>
    </source>
</evidence>
<feature type="domain" description="Ig-like" evidence="12">
    <location>
        <begin position="235"/>
        <end position="330"/>
    </location>
</feature>
<evidence type="ECO:0000313" key="14">
    <source>
        <dbReference type="EMBL" id="KAJ6216610.1"/>
    </source>
</evidence>
<dbReference type="Pfam" id="PF00041">
    <property type="entry name" value="fn3"/>
    <property type="match status" value="3"/>
</dbReference>
<dbReference type="Pfam" id="PF25059">
    <property type="entry name" value="FN3_DSCAM-DSCAML_C"/>
    <property type="match status" value="1"/>
</dbReference>
<dbReference type="SMART" id="SM00409">
    <property type="entry name" value="IG"/>
    <property type="match status" value="4"/>
</dbReference>
<dbReference type="InterPro" id="IPR003598">
    <property type="entry name" value="Ig_sub2"/>
</dbReference>
<keyword evidence="3" id="KW-0732">Signal</keyword>
<evidence type="ECO:0000256" key="4">
    <source>
        <dbReference type="ARBA" id="ARBA00022737"/>
    </source>
</evidence>
<keyword evidence="2 11" id="KW-0812">Transmembrane</keyword>
<evidence type="ECO:0000313" key="15">
    <source>
        <dbReference type="Proteomes" id="UP001142055"/>
    </source>
</evidence>
<feature type="region of interest" description="Disordered" evidence="10">
    <location>
        <begin position="818"/>
        <end position="837"/>
    </location>
</feature>
<evidence type="ECO:0000256" key="3">
    <source>
        <dbReference type="ARBA" id="ARBA00022729"/>
    </source>
</evidence>
<feature type="transmembrane region" description="Helical" evidence="11">
    <location>
        <begin position="968"/>
        <end position="990"/>
    </location>
</feature>
<dbReference type="Pfam" id="PF13927">
    <property type="entry name" value="Ig_3"/>
    <property type="match status" value="1"/>
</dbReference>
<feature type="domain" description="Fibronectin type-III" evidence="13">
    <location>
        <begin position="482"/>
        <end position="608"/>
    </location>
</feature>
<dbReference type="InterPro" id="IPR003961">
    <property type="entry name" value="FN3_dom"/>
</dbReference>
<keyword evidence="7 11" id="KW-0472">Membrane</keyword>
<dbReference type="PANTHER" id="PTHR44170:SF6">
    <property type="entry name" value="CONTACTIN"/>
    <property type="match status" value="1"/>
</dbReference>
<dbReference type="InterPro" id="IPR007110">
    <property type="entry name" value="Ig-like_dom"/>
</dbReference>
<keyword evidence="4" id="KW-0677">Repeat</keyword>
<dbReference type="InterPro" id="IPR013098">
    <property type="entry name" value="Ig_I-set"/>
</dbReference>
<evidence type="ECO:0000259" key="13">
    <source>
        <dbReference type="PROSITE" id="PS50853"/>
    </source>
</evidence>
<dbReference type="AlphaFoldDB" id="A0A9Q0RJR0"/>
<feature type="domain" description="Fibronectin type-III" evidence="13">
    <location>
        <begin position="836"/>
        <end position="931"/>
    </location>
</feature>
<feature type="region of interest" description="Disordered" evidence="10">
    <location>
        <begin position="1"/>
        <end position="22"/>
    </location>
</feature>
<reference evidence="14" key="1">
    <citation type="submission" date="2022-12" db="EMBL/GenBank/DDBJ databases">
        <title>Genome assemblies of Blomia tropicalis.</title>
        <authorList>
            <person name="Cui Y."/>
        </authorList>
    </citation>
    <scope>NUCLEOTIDE SEQUENCE</scope>
    <source>
        <tissue evidence="14">Adult mites</tissue>
    </source>
</reference>
<feature type="domain" description="Ig-like" evidence="12">
    <location>
        <begin position="20"/>
        <end position="127"/>
    </location>
</feature>
<dbReference type="SMART" id="SM00060">
    <property type="entry name" value="FN3"/>
    <property type="match status" value="4"/>
</dbReference>
<gene>
    <name evidence="14" type="ORF">RDWZM_007767</name>
</gene>
<evidence type="ECO:0000256" key="10">
    <source>
        <dbReference type="SAM" id="MobiDB-lite"/>
    </source>
</evidence>
<feature type="compositionally biased region" description="Low complexity" evidence="10">
    <location>
        <begin position="1146"/>
        <end position="1182"/>
    </location>
</feature>
<dbReference type="PRINTS" id="PR00014">
    <property type="entry name" value="FNTYPEIII"/>
</dbReference>
<feature type="compositionally biased region" description="Polar residues" evidence="10">
    <location>
        <begin position="421"/>
        <end position="436"/>
    </location>
</feature>
<proteinExistence type="predicted"/>
<dbReference type="GO" id="GO:0005886">
    <property type="term" value="C:plasma membrane"/>
    <property type="evidence" value="ECO:0007669"/>
    <property type="project" value="UniProtKB-SubCell"/>
</dbReference>
<dbReference type="InterPro" id="IPR056754">
    <property type="entry name" value="DSCAM/DSCAML_C"/>
</dbReference>
<dbReference type="OMA" id="ISHYEFR"/>
<evidence type="ECO:0000256" key="11">
    <source>
        <dbReference type="SAM" id="Phobius"/>
    </source>
</evidence>
<evidence type="ECO:0000256" key="9">
    <source>
        <dbReference type="ARBA" id="ARBA00023319"/>
    </source>
</evidence>
<keyword evidence="8" id="KW-1015">Disulfide bond</keyword>
<dbReference type="InterPro" id="IPR036116">
    <property type="entry name" value="FN3_sf"/>
</dbReference>
<dbReference type="InterPro" id="IPR003599">
    <property type="entry name" value="Ig_sub"/>
</dbReference>
<dbReference type="GO" id="GO:0098609">
    <property type="term" value="P:cell-cell adhesion"/>
    <property type="evidence" value="ECO:0007669"/>
    <property type="project" value="TreeGrafter"/>
</dbReference>
<dbReference type="SMART" id="SM00408">
    <property type="entry name" value="IGc2"/>
    <property type="match status" value="3"/>
</dbReference>
<dbReference type="SUPFAM" id="SSF49265">
    <property type="entry name" value="Fibronectin type III"/>
    <property type="match status" value="2"/>
</dbReference>
<comment type="subcellular location">
    <subcellularLocation>
        <location evidence="1">Membrane</location>
        <topology evidence="1">Single-pass membrane protein</topology>
    </subcellularLocation>
</comment>
<sequence length="1227" mass="135458">MLKRKDRQLNNKEDTQSDQPVKGQLGSSLVVVSGQKATITCPLLSSTSSSNKLLPSSSASSSIGVQVKWLKETTALPYDHRHHIQANGSLVISSSQKRLDEGNYFCSLATDRQQMLDDSLKNSAMVTLRVIDPPRVGPYEFPADLQVGMKARAMCAVMQGDAPFRFSWTQDGRRIESELPTPESGALFRTQHFRDYSLLTVDSLTLAHAGNITCMVTNDAAKTSQSALLKVNAPPQWLVEPRDTNVVLHQSARVDCLASGSPKPFTTWKRAIGGNPWEYVPIYNSVHYYLHPNGSLSLMATTQAQAGPYICQSTNGYGADIGKLIQVKINEPPRFAVQSQSHTAHKDKPTRLLCQPEGDRPIRMEWTLLNGTMLPELMLTRDNHRTTVDDDDPNGAFPFEIKEIPSDSLNRESNGIDDNENNLTDGQLKKTSNTNGDGQMVSVLTIHRPGRADSRVYVCKASNDFGWAELKIRLSVKERPDVPDEFSIVNVTESSAEIRWREPFNGNAAIVNYVVEYRLIDLDSASSTLSSSSSLSPSVSPTSSSGVSATLPTSTTIPIDRVVTNGSLRSTTVTGLRPNTFYNIRIAAQNQIGQGDFVAWTRLRTEQSAPESPPMDVTASPTGPNSVKITWKSPKKSNWNGEISGYYIGYRAENSDTDLYKTVENNDENGNGKFESHITNLHRSTVYEAWVQAFNARGTGPRSELVLVRTLADVPPSAPLLRLHSSTIDSITISWSPAAFGSRFSNDLTLYYRPYQPTNEHSTINGGTVLRTLPSQLTPNTWRDISILEPSGRHTVSSLECGRAYEFFATAHNSVGKSEPSTPLVARTRGDAPSPPPRGDLLADMNAHGAMINLLNWKSNECQISHFSMRIRTKPLTGSSQTWSVLAMHHNPRENFILRKLAPNTAYEIEVTAHSSAGSTQVIHHFVTANISSAGETFFNKMGFDSKVSAAYPMPSSSSEISFSDYEILLPVISSLVVVVVIVAVACFLCSRDHHSLFLQSGLHGRQRQPSASSENKVPFQQQEMSILKELVRSGSVTMTDSHADSLMMTGVHHTEEYSCLNGLTGEPTSLTSTDHLNHHHMLNSPLHGTNQKKDLVELQSFYHHHYHHGHENNREKGRPPGNSNYALPYDVLPVSRDNSNLVIYGQRQPNNGNGGQQLPQQPQQQQQQQQTSTTTTTPNQQINAEPLYATTKPTGNYNHYCQKFDEVTANELANRNNSSSRANYES</sequence>
<dbReference type="PANTHER" id="PTHR44170">
    <property type="entry name" value="PROTEIN SIDEKICK"/>
    <property type="match status" value="1"/>
</dbReference>
<feature type="domain" description="Fibronectin type-III" evidence="13">
    <location>
        <begin position="613"/>
        <end position="713"/>
    </location>
</feature>
<dbReference type="FunFam" id="2.60.40.10:FF:000028">
    <property type="entry name" value="Neuronal cell adhesion molecule"/>
    <property type="match status" value="1"/>
</dbReference>
<feature type="region of interest" description="Disordered" evidence="10">
    <location>
        <begin position="527"/>
        <end position="551"/>
    </location>
</feature>
<comment type="caution">
    <text evidence="14">The sequence shown here is derived from an EMBL/GenBank/DDBJ whole genome shotgun (WGS) entry which is preliminary data.</text>
</comment>
<evidence type="ECO:0000259" key="12">
    <source>
        <dbReference type="PROSITE" id="PS50835"/>
    </source>
</evidence>
<keyword evidence="9" id="KW-0393">Immunoglobulin domain</keyword>
<name>A0A9Q0RJR0_BLOTA</name>
<feature type="domain" description="Fibronectin type-III" evidence="13">
    <location>
        <begin position="715"/>
        <end position="831"/>
    </location>
</feature>
<feature type="region of interest" description="Disordered" evidence="10">
    <location>
        <begin position="1145"/>
        <end position="1185"/>
    </location>
</feature>
<feature type="region of interest" description="Disordered" evidence="10">
    <location>
        <begin position="403"/>
        <end position="436"/>
    </location>
</feature>
<accession>A0A9Q0RJR0</accession>
<feature type="domain" description="Ig-like" evidence="12">
    <location>
        <begin position="333"/>
        <end position="475"/>
    </location>
</feature>
<organism evidence="14 15">
    <name type="scientific">Blomia tropicalis</name>
    <name type="common">Mite</name>
    <dbReference type="NCBI Taxonomy" id="40697"/>
    <lineage>
        <taxon>Eukaryota</taxon>
        <taxon>Metazoa</taxon>
        <taxon>Ecdysozoa</taxon>
        <taxon>Arthropoda</taxon>
        <taxon>Chelicerata</taxon>
        <taxon>Arachnida</taxon>
        <taxon>Acari</taxon>
        <taxon>Acariformes</taxon>
        <taxon>Sarcoptiformes</taxon>
        <taxon>Astigmata</taxon>
        <taxon>Glycyphagoidea</taxon>
        <taxon>Echimyopodidae</taxon>
        <taxon>Blomia</taxon>
    </lineage>
</organism>
<dbReference type="InterPro" id="IPR036179">
    <property type="entry name" value="Ig-like_dom_sf"/>
</dbReference>
<dbReference type="Proteomes" id="UP001142055">
    <property type="component" value="Chromosome 3"/>
</dbReference>
<dbReference type="CDD" id="cd00063">
    <property type="entry name" value="FN3"/>
    <property type="match status" value="4"/>
</dbReference>
<dbReference type="Gene3D" id="2.60.40.10">
    <property type="entry name" value="Immunoglobulins"/>
    <property type="match status" value="8"/>
</dbReference>
<feature type="domain" description="Ig-like" evidence="12">
    <location>
        <begin position="134"/>
        <end position="230"/>
    </location>
</feature>
<evidence type="ECO:0000256" key="6">
    <source>
        <dbReference type="ARBA" id="ARBA00022989"/>
    </source>
</evidence>
<dbReference type="FunFam" id="2.60.40.10:FF:000333">
    <property type="entry name" value="Down syndrome cell adhesion molecule"/>
    <property type="match status" value="1"/>
</dbReference>
<keyword evidence="15" id="KW-1185">Reference proteome</keyword>
<feature type="compositionally biased region" description="Low complexity" evidence="10">
    <location>
        <begin position="527"/>
        <end position="549"/>
    </location>
</feature>
<keyword evidence="5" id="KW-0130">Cell adhesion</keyword>
<feature type="region of interest" description="Disordered" evidence="10">
    <location>
        <begin position="1108"/>
        <end position="1131"/>
    </location>
</feature>
<feature type="non-terminal residue" evidence="14">
    <location>
        <position position="1"/>
    </location>
</feature>
<evidence type="ECO:0000256" key="2">
    <source>
        <dbReference type="ARBA" id="ARBA00022692"/>
    </source>
</evidence>
<evidence type="ECO:0000256" key="7">
    <source>
        <dbReference type="ARBA" id="ARBA00023136"/>
    </source>
</evidence>
<evidence type="ECO:0000256" key="8">
    <source>
        <dbReference type="ARBA" id="ARBA00023157"/>
    </source>
</evidence>
<dbReference type="InterPro" id="IPR013783">
    <property type="entry name" value="Ig-like_fold"/>
</dbReference>
<feature type="region of interest" description="Disordered" evidence="10">
    <location>
        <begin position="607"/>
        <end position="626"/>
    </location>
</feature>
<protein>
    <submittedName>
        <fullName evidence="14">Uncharacterized protein</fullName>
    </submittedName>
</protein>
<feature type="compositionally biased region" description="Basic and acidic residues" evidence="10">
    <location>
        <begin position="1110"/>
        <end position="1119"/>
    </location>
</feature>
<dbReference type="FunFam" id="2.60.40.10:FF:000104">
    <property type="entry name" value="Down syndrome cell adhesion molecule b"/>
    <property type="match status" value="1"/>
</dbReference>
<dbReference type="PROSITE" id="PS50853">
    <property type="entry name" value="FN3"/>
    <property type="match status" value="4"/>
</dbReference>
<dbReference type="GO" id="GO:0030154">
    <property type="term" value="P:cell differentiation"/>
    <property type="evidence" value="ECO:0007669"/>
    <property type="project" value="UniProtKB-ARBA"/>
</dbReference>
<dbReference type="EMBL" id="JAPWDV010000003">
    <property type="protein sequence ID" value="KAJ6216610.1"/>
    <property type="molecule type" value="Genomic_DNA"/>
</dbReference>
<dbReference type="PROSITE" id="PS50835">
    <property type="entry name" value="IG_LIKE"/>
    <property type="match status" value="4"/>
</dbReference>
<dbReference type="GO" id="GO:0009653">
    <property type="term" value="P:anatomical structure morphogenesis"/>
    <property type="evidence" value="ECO:0007669"/>
    <property type="project" value="UniProtKB-ARBA"/>
</dbReference>
<dbReference type="SUPFAM" id="SSF48726">
    <property type="entry name" value="Immunoglobulin"/>
    <property type="match status" value="4"/>
</dbReference>
<evidence type="ECO:0000256" key="1">
    <source>
        <dbReference type="ARBA" id="ARBA00004167"/>
    </source>
</evidence>